<dbReference type="EMBL" id="CP113499">
    <property type="protein sequence ID" value="WFQ94959.1"/>
    <property type="molecule type" value="Genomic_DNA"/>
</dbReference>
<proteinExistence type="predicted"/>
<evidence type="ECO:0000313" key="3">
    <source>
        <dbReference type="Proteomes" id="UP001178740"/>
    </source>
</evidence>
<evidence type="ECO:0000313" key="2">
    <source>
        <dbReference type="EMBL" id="WFQ94959.1"/>
    </source>
</evidence>
<dbReference type="RefSeq" id="WP_278300429.1">
    <property type="nucleotide sequence ID" value="NZ_CP113499.1"/>
</dbReference>
<dbReference type="AlphaFoldDB" id="A0AAQ3DL90"/>
<sequence>MKMLLKALSFILVSSSSLLVISCTNNKPSSSQNINSNTMNANTRNNNEKKEEIIIKKPLTAEQQKQINDIFTSQQDAFATFHTYQDVVDQLQVFLAKEKLDEVKLFNKEEKDKTLQLDDSGTKNSIKIRVFGNEFEFKPKTVKNTVETIYSDDKKEKVVQLGYSKKPEGKINYYVLNTLDQNTKEVPENLPLKVNSLSDAFKENKNEKIVNIDKWNTKNIVSFKNMFYSAKSFNQDISKWNTSNAENMSAMFFEAEKFNKPLDKWDVSKVKDMESIFDGATVFNQNLNNWTTSSLVELTYGFRGALKFNQPLDKWDVSNVKTMDGLFSEAYEFNQNITLWKTSNVESMNGMFSDAKAFNQNLSNWDVKKVGNYQNFANGLQSTMTKDKLPKFNNMNKGDEHIYGLKK</sequence>
<dbReference type="PROSITE" id="PS51257">
    <property type="entry name" value="PROKAR_LIPOPROTEIN"/>
    <property type="match status" value="1"/>
</dbReference>
<dbReference type="NCBIfam" id="TIGR02167">
    <property type="entry name" value="Liste_lipo_26"/>
    <property type="match status" value="3"/>
</dbReference>
<evidence type="ECO:0000256" key="1">
    <source>
        <dbReference type="SAM" id="SignalP"/>
    </source>
</evidence>
<name>A0AAQ3DL90_9MOLU</name>
<feature type="signal peptide" evidence="1">
    <location>
        <begin position="1"/>
        <end position="19"/>
    </location>
</feature>
<keyword evidence="1" id="KW-0732">Signal</keyword>
<dbReference type="InterPro" id="IPR005046">
    <property type="entry name" value="DUF285"/>
</dbReference>
<dbReference type="InterPro" id="IPR011889">
    <property type="entry name" value="Liste_lipo_26"/>
</dbReference>
<accession>A0AAQ3DL90</accession>
<gene>
    <name evidence="2" type="ORF">MFERI15407_00199</name>
</gene>
<reference evidence="2" key="1">
    <citation type="submission" date="2022-11" db="EMBL/GenBank/DDBJ databases">
        <title>Comparative genomic analysis of Mycoplasma feriruminatoris and the Mycoplasma mycoides cluster.</title>
        <authorList>
            <person name="Baby V."/>
            <person name="Ambroset C."/>
            <person name="Gaurivaud P."/>
            <person name="Boury C."/>
            <person name="Guichoux E."/>
            <person name="Lartigue C."/>
            <person name="Tardy F."/>
            <person name="Sirand-Pugnet P."/>
        </authorList>
    </citation>
    <scope>NUCLEOTIDE SEQUENCE</scope>
    <source>
        <strain evidence="2">L15407</strain>
    </source>
</reference>
<feature type="chain" id="PRO_5042988158" evidence="1">
    <location>
        <begin position="20"/>
        <end position="407"/>
    </location>
</feature>
<dbReference type="Proteomes" id="UP001178740">
    <property type="component" value="Chromosome"/>
</dbReference>
<dbReference type="Pfam" id="PF03382">
    <property type="entry name" value="DUF285"/>
    <property type="match status" value="1"/>
</dbReference>
<protein>
    <submittedName>
        <fullName evidence="2">BspA family leucine-rich repeat surface protein</fullName>
    </submittedName>
</protein>
<organism evidence="2 3">
    <name type="scientific">Mycoplasma feriruminatoris</name>
    <dbReference type="NCBI Taxonomy" id="1179777"/>
    <lineage>
        <taxon>Bacteria</taxon>
        <taxon>Bacillati</taxon>
        <taxon>Mycoplasmatota</taxon>
        <taxon>Mollicutes</taxon>
        <taxon>Mycoplasmataceae</taxon>
        <taxon>Mycoplasma</taxon>
    </lineage>
</organism>